<gene>
    <name evidence="1" type="ORF">HDA36_003891</name>
</gene>
<evidence type="ECO:0000313" key="1">
    <source>
        <dbReference type="EMBL" id="MBB5433807.1"/>
    </source>
</evidence>
<keyword evidence="2" id="KW-1185">Reference proteome</keyword>
<organism evidence="1 2">
    <name type="scientific">Nocardiopsis composta</name>
    <dbReference type="NCBI Taxonomy" id="157465"/>
    <lineage>
        <taxon>Bacteria</taxon>
        <taxon>Bacillati</taxon>
        <taxon>Actinomycetota</taxon>
        <taxon>Actinomycetes</taxon>
        <taxon>Streptosporangiales</taxon>
        <taxon>Nocardiopsidaceae</taxon>
        <taxon>Nocardiopsis</taxon>
    </lineage>
</organism>
<sequence length="278" mass="31173">MHSLDPKTLRRLAEVIVDIGGPYERKGWELEELLQAAAWPGEPEYDGEPRVVWLLEEMTDRCDDHAAIERLLCRVCDPLEYEEGAGAADAVRETVNEKLRPEGLAISQAGGRPVVGRLGAGGAVHMSEPPDLEKRLRALVQDEKTAEVLLNRLEETRICESNGAYTLAIIGIGSLMEGLLLTILKEREGQAWTKSFPPRKGKPVKPEEVSLHNLIEVMHDKQLIEFDAKNFMHRVRDFRNYVHPQRELADQPGFDSDSVGLCWAPVQAVLNDLEKRLG</sequence>
<dbReference type="RefSeq" id="WP_184393889.1">
    <property type="nucleotide sequence ID" value="NZ_BAAAJD010000065.1"/>
</dbReference>
<comment type="caution">
    <text evidence="1">The sequence shown here is derived from an EMBL/GenBank/DDBJ whole genome shotgun (WGS) entry which is preliminary data.</text>
</comment>
<reference evidence="1 2" key="1">
    <citation type="submission" date="2020-08" db="EMBL/GenBank/DDBJ databases">
        <title>Sequencing the genomes of 1000 actinobacteria strains.</title>
        <authorList>
            <person name="Klenk H.-P."/>
        </authorList>
    </citation>
    <scope>NUCLEOTIDE SEQUENCE [LARGE SCALE GENOMIC DNA]</scope>
    <source>
        <strain evidence="1 2">DSM 44551</strain>
    </source>
</reference>
<evidence type="ECO:0000313" key="2">
    <source>
        <dbReference type="Proteomes" id="UP000572635"/>
    </source>
</evidence>
<dbReference type="Proteomes" id="UP000572635">
    <property type="component" value="Unassembled WGS sequence"/>
</dbReference>
<name>A0A7W8QNP3_9ACTN</name>
<protein>
    <recommendedName>
        <fullName evidence="3">DUF4145 domain-containing protein</fullName>
    </recommendedName>
</protein>
<dbReference type="EMBL" id="JACHDB010000001">
    <property type="protein sequence ID" value="MBB5433807.1"/>
    <property type="molecule type" value="Genomic_DNA"/>
</dbReference>
<proteinExistence type="predicted"/>
<evidence type="ECO:0008006" key="3">
    <source>
        <dbReference type="Google" id="ProtNLM"/>
    </source>
</evidence>
<accession>A0A7W8QNP3</accession>
<dbReference type="AlphaFoldDB" id="A0A7W8QNP3"/>